<dbReference type="HOGENOM" id="CLU_665453_0_0_11"/>
<organism evidence="2 3">
    <name type="scientific">Intrasporangium calvum (strain ATCC 23552 / DSM 43043 / JCM 3097 / NBRC 12989 / NCIMB 10167 / NRRL B-3866 / 7 KIP)</name>
    <dbReference type="NCBI Taxonomy" id="710696"/>
    <lineage>
        <taxon>Bacteria</taxon>
        <taxon>Bacillati</taxon>
        <taxon>Actinomycetota</taxon>
        <taxon>Actinomycetes</taxon>
        <taxon>Micrococcales</taxon>
        <taxon>Intrasporangiaceae</taxon>
        <taxon>Intrasporangium</taxon>
    </lineage>
</organism>
<feature type="compositionally biased region" description="Low complexity" evidence="1">
    <location>
        <begin position="176"/>
        <end position="208"/>
    </location>
</feature>
<dbReference type="AlphaFoldDB" id="E6SEP0"/>
<evidence type="ECO:0000313" key="3">
    <source>
        <dbReference type="Proteomes" id="UP000008914"/>
    </source>
</evidence>
<dbReference type="eggNOG" id="COG2350">
    <property type="taxonomic scope" value="Bacteria"/>
</dbReference>
<protein>
    <submittedName>
        <fullName evidence="2">Uncharacterized protein</fullName>
    </submittedName>
</protein>
<evidence type="ECO:0000256" key="1">
    <source>
        <dbReference type="SAM" id="MobiDB-lite"/>
    </source>
</evidence>
<dbReference type="EMBL" id="CP002343">
    <property type="protein sequence ID" value="ADU46641.1"/>
    <property type="molecule type" value="Genomic_DNA"/>
</dbReference>
<sequence>MLVPPTATFDDFGLGVDLALGRWDITRPRSFRTGWHGRHERRGAGPGDLPPDRLVHVAVAKGTQFEYLFDDDEKWIHECVVEELVGRRLTDGRPPIPVPLLGWGSVPDQFGRTSPEEVGLLGPEGSATDPATHPAADAATDPATDAANDSATGPQTGSAATPEGESAPPRGRPTRAGKGSAPATGTPGATGGIERAPEPGSAGGPAAEGQRRHRGAAKPLDLAAVRSGSRSADVGALLSSIEGRDLGPALQQVGDALLRTYRSAGTVDQRRLVGSLREIETLLGDRGWEGDDVLAEEIGALLSGSERRGRTLNVDIEELSEVMGNGGADPGGYLHLDTGEVVHAFLHHSMEDLDTPGLQEKEEAGREVDNLWIYVDHDTEAAYADMEAFAQAVSDRFAGILTVAIRGKGAFARFRRTVDELDLWGEWQVFSDDRAFGRARALLRSQGIRPV</sequence>
<feature type="region of interest" description="Disordered" evidence="1">
    <location>
        <begin position="89"/>
        <end position="229"/>
    </location>
</feature>
<accession>E6SEP0</accession>
<dbReference type="Proteomes" id="UP000008914">
    <property type="component" value="Chromosome"/>
</dbReference>
<dbReference type="STRING" id="710696.Intca_0079"/>
<reference evidence="2 3" key="1">
    <citation type="journal article" date="2010" name="Stand. Genomic Sci.">
        <title>Complete genome sequence of Intrasporangium calvum type strain (7 KIP).</title>
        <authorList>
            <person name="Del Rio T.G."/>
            <person name="Chertkov O."/>
            <person name="Yasawong M."/>
            <person name="Lucas S."/>
            <person name="Deshpande S."/>
            <person name="Cheng J.F."/>
            <person name="Detter C."/>
            <person name="Tapia R."/>
            <person name="Han C."/>
            <person name="Goodwin L."/>
            <person name="Pitluck S."/>
            <person name="Liolios K."/>
            <person name="Ivanova N."/>
            <person name="Mavromatis K."/>
            <person name="Pati A."/>
            <person name="Chen A."/>
            <person name="Palaniappan K."/>
            <person name="Land M."/>
            <person name="Hauser L."/>
            <person name="Chang Y.J."/>
            <person name="Jeffries C.D."/>
            <person name="Rohde M."/>
            <person name="Pukall R."/>
            <person name="Sikorski J."/>
            <person name="Goker M."/>
            <person name="Woyke T."/>
            <person name="Bristow J."/>
            <person name="Eisen J.A."/>
            <person name="Markowitz V."/>
            <person name="Hugenholtz P."/>
            <person name="Kyrpides N.C."/>
            <person name="Klenk H.P."/>
            <person name="Lapidus A."/>
        </authorList>
    </citation>
    <scope>NUCLEOTIDE SEQUENCE [LARGE SCALE GENOMIC DNA]</scope>
    <source>
        <strain evidence="3">ATCC 23552 / DSM 43043 / JCM 3097 / NBRC 12989 / 7 KIP</strain>
    </source>
</reference>
<proteinExistence type="predicted"/>
<keyword evidence="3" id="KW-1185">Reference proteome</keyword>
<evidence type="ECO:0000313" key="2">
    <source>
        <dbReference type="EMBL" id="ADU46641.1"/>
    </source>
</evidence>
<feature type="compositionally biased region" description="Low complexity" evidence="1">
    <location>
        <begin position="127"/>
        <end position="152"/>
    </location>
</feature>
<dbReference type="InterPro" id="IPR024047">
    <property type="entry name" value="MM3350-like_sf"/>
</dbReference>
<gene>
    <name evidence="2" type="ordered locus">Intca_0079</name>
</gene>
<dbReference type="KEGG" id="ica:Intca_0079"/>
<dbReference type="SUPFAM" id="SSF159941">
    <property type="entry name" value="MM3350-like"/>
    <property type="match status" value="1"/>
</dbReference>
<name>E6SEP0_INTC7</name>